<evidence type="ECO:0008006" key="3">
    <source>
        <dbReference type="Google" id="ProtNLM"/>
    </source>
</evidence>
<reference evidence="1 2" key="1">
    <citation type="journal article" date="2018" name="PLoS Genet.">
        <title>Population sequencing reveals clonal diversity and ancestral inbreeding in the grapevine cultivar Chardonnay.</title>
        <authorList>
            <person name="Roach M.J."/>
            <person name="Johnson D.L."/>
            <person name="Bohlmann J."/>
            <person name="van Vuuren H.J."/>
            <person name="Jones S.J."/>
            <person name="Pretorius I.S."/>
            <person name="Schmidt S.A."/>
            <person name="Borneman A.R."/>
        </authorList>
    </citation>
    <scope>NUCLEOTIDE SEQUENCE [LARGE SCALE GENOMIC DNA]</scope>
    <source>
        <strain evidence="2">cv. Chardonnay</strain>
        <tissue evidence="1">Leaf</tissue>
    </source>
</reference>
<dbReference type="AlphaFoldDB" id="A0A438CE88"/>
<name>A0A438CE88_VITVI</name>
<dbReference type="EMBL" id="QGNW01002286">
    <property type="protein sequence ID" value="RVW21523.1"/>
    <property type="molecule type" value="Genomic_DNA"/>
</dbReference>
<gene>
    <name evidence="1" type="ORF">CK203_109843</name>
</gene>
<proteinExistence type="predicted"/>
<evidence type="ECO:0000313" key="2">
    <source>
        <dbReference type="Proteomes" id="UP000288805"/>
    </source>
</evidence>
<sequence length="77" mass="9054">MKQGDLAVTQCFNNLKTLWHELDLVSDVEWRCPTESVKYQQMLEKDRVIDFLAGLNREFDDVRGPLRRPNKTFAITL</sequence>
<dbReference type="Proteomes" id="UP000288805">
    <property type="component" value="Unassembled WGS sequence"/>
</dbReference>
<organism evidence="1 2">
    <name type="scientific">Vitis vinifera</name>
    <name type="common">Grape</name>
    <dbReference type="NCBI Taxonomy" id="29760"/>
    <lineage>
        <taxon>Eukaryota</taxon>
        <taxon>Viridiplantae</taxon>
        <taxon>Streptophyta</taxon>
        <taxon>Embryophyta</taxon>
        <taxon>Tracheophyta</taxon>
        <taxon>Spermatophyta</taxon>
        <taxon>Magnoliopsida</taxon>
        <taxon>eudicotyledons</taxon>
        <taxon>Gunneridae</taxon>
        <taxon>Pentapetalae</taxon>
        <taxon>rosids</taxon>
        <taxon>Vitales</taxon>
        <taxon>Vitaceae</taxon>
        <taxon>Viteae</taxon>
        <taxon>Vitis</taxon>
    </lineage>
</organism>
<comment type="caution">
    <text evidence="1">The sequence shown here is derived from an EMBL/GenBank/DDBJ whole genome shotgun (WGS) entry which is preliminary data.</text>
</comment>
<protein>
    <recommendedName>
        <fullName evidence="3">Retrotransposon gag domain-containing protein</fullName>
    </recommendedName>
</protein>
<evidence type="ECO:0000313" key="1">
    <source>
        <dbReference type="EMBL" id="RVW21523.1"/>
    </source>
</evidence>
<accession>A0A438CE88</accession>